<keyword evidence="6 7" id="KW-0472">Membrane</keyword>
<evidence type="ECO:0000259" key="8">
    <source>
        <dbReference type="PROSITE" id="PS50893"/>
    </source>
</evidence>
<dbReference type="AlphaFoldDB" id="A0A9D5M4Z5"/>
<organism evidence="10 11">
    <name type="scientific">Ructibacterium gallinarum</name>
    <dbReference type="NCBI Taxonomy" id="2779355"/>
    <lineage>
        <taxon>Bacteria</taxon>
        <taxon>Bacillati</taxon>
        <taxon>Bacillota</taxon>
        <taxon>Clostridia</taxon>
        <taxon>Eubacteriales</taxon>
        <taxon>Oscillospiraceae</taxon>
        <taxon>Ructibacterium</taxon>
    </lineage>
</organism>
<evidence type="ECO:0000256" key="7">
    <source>
        <dbReference type="SAM" id="Phobius"/>
    </source>
</evidence>
<dbReference type="SMART" id="SM00382">
    <property type="entry name" value="AAA"/>
    <property type="match status" value="1"/>
</dbReference>
<dbReference type="FunFam" id="3.40.50.300:FF:000218">
    <property type="entry name" value="Multidrug ABC transporter ATP-binding protein"/>
    <property type="match status" value="1"/>
</dbReference>
<dbReference type="SUPFAM" id="SSF52540">
    <property type="entry name" value="P-loop containing nucleoside triphosphate hydrolases"/>
    <property type="match status" value="1"/>
</dbReference>
<name>A0A9D5M4Z5_9FIRM</name>
<dbReference type="Pfam" id="PF00664">
    <property type="entry name" value="ABC_membrane"/>
    <property type="match status" value="1"/>
</dbReference>
<dbReference type="InterPro" id="IPR003593">
    <property type="entry name" value="AAA+_ATPase"/>
</dbReference>
<dbReference type="InterPro" id="IPR039421">
    <property type="entry name" value="Type_1_exporter"/>
</dbReference>
<accession>A0A9D5M4Z5</accession>
<dbReference type="InterPro" id="IPR017871">
    <property type="entry name" value="ABC_transporter-like_CS"/>
</dbReference>
<dbReference type="InterPro" id="IPR036640">
    <property type="entry name" value="ABC1_TM_sf"/>
</dbReference>
<feature type="transmembrane region" description="Helical" evidence="7">
    <location>
        <begin position="12"/>
        <end position="33"/>
    </location>
</feature>
<dbReference type="Pfam" id="PF00005">
    <property type="entry name" value="ABC_tran"/>
    <property type="match status" value="1"/>
</dbReference>
<dbReference type="EMBL" id="JADCKB010000006">
    <property type="protein sequence ID" value="MBE5039634.1"/>
    <property type="molecule type" value="Genomic_DNA"/>
</dbReference>
<keyword evidence="11" id="KW-1185">Reference proteome</keyword>
<feature type="domain" description="ABC transmembrane type-1" evidence="9">
    <location>
        <begin position="19"/>
        <end position="303"/>
    </location>
</feature>
<dbReference type="Proteomes" id="UP000806542">
    <property type="component" value="Unassembled WGS sequence"/>
</dbReference>
<sequence>MKTFFGIFKMTAKYTWCFVIVGICMLVQIISQVSAPNLIGEFLNLVEDKIPNLIQESLKIGGLLLLVAFLQALTQGLRSYFSHVAAWCSIRDIRIRLFDHIQRLSMGFFQDKQTGQLMSRILSDTNVLELLIAHAGPEVILDILLFTVIMIILFIQNVLLALTAMLVIPMILAATFYFAKRVRPQFKAAHQKTAELMGIIQDDLSGIKEITVFNKQDYEQERVKDVSETFTRLNLSALKKSAIFHPMIGFFNQFGIALVITAGGILAASNGIRSSEIVKFVLYLNMLYTPISAFARISEDLQNALAAGERVLELFDTKSQVQEKENAVDISNVKGEIIFQDVCFAYEKDNTVLKNINLHIAPGEKIALIGATGGGKTTIASLIARFYDPSSGRITLDGHDLKDLTLHSLRENISIVLQDVFLFHGTVAENIAYGVDSPTHEDIVRAAKIANAHHFIIEMPQGYDTIIGERGLKLSGGQKQRLSIARAVLRNKPVLILDEATSAVDNTTEKLIHNAIENVIQNRTTIIIAHRLSTIRNCDKIVVIENGEIAEAGTHEELLSNPNGIYTKLNRA</sequence>
<evidence type="ECO:0000256" key="3">
    <source>
        <dbReference type="ARBA" id="ARBA00022741"/>
    </source>
</evidence>
<protein>
    <submittedName>
        <fullName evidence="10">ABC transporter ATP-binding protein</fullName>
    </submittedName>
</protein>
<dbReference type="Gene3D" id="3.40.50.300">
    <property type="entry name" value="P-loop containing nucleotide triphosphate hydrolases"/>
    <property type="match status" value="1"/>
</dbReference>
<evidence type="ECO:0000313" key="11">
    <source>
        <dbReference type="Proteomes" id="UP000806542"/>
    </source>
</evidence>
<evidence type="ECO:0000256" key="6">
    <source>
        <dbReference type="ARBA" id="ARBA00023136"/>
    </source>
</evidence>
<dbReference type="CDD" id="cd18778">
    <property type="entry name" value="ABC_6TM_exporter_like"/>
    <property type="match status" value="1"/>
</dbReference>
<dbReference type="SUPFAM" id="SSF90123">
    <property type="entry name" value="ABC transporter transmembrane region"/>
    <property type="match status" value="1"/>
</dbReference>
<dbReference type="PROSITE" id="PS50893">
    <property type="entry name" value="ABC_TRANSPORTER_2"/>
    <property type="match status" value="1"/>
</dbReference>
<comment type="caution">
    <text evidence="10">The sequence shown here is derived from an EMBL/GenBank/DDBJ whole genome shotgun (WGS) entry which is preliminary data.</text>
</comment>
<dbReference type="PROSITE" id="PS50929">
    <property type="entry name" value="ABC_TM1F"/>
    <property type="match status" value="1"/>
</dbReference>
<dbReference type="PANTHER" id="PTHR43394">
    <property type="entry name" value="ATP-DEPENDENT PERMEASE MDL1, MITOCHONDRIAL"/>
    <property type="match status" value="1"/>
</dbReference>
<feature type="transmembrane region" description="Helical" evidence="7">
    <location>
        <begin position="242"/>
        <end position="268"/>
    </location>
</feature>
<dbReference type="InterPro" id="IPR003439">
    <property type="entry name" value="ABC_transporter-like_ATP-bd"/>
</dbReference>
<keyword evidence="5 7" id="KW-1133">Transmembrane helix</keyword>
<keyword evidence="3" id="KW-0547">Nucleotide-binding</keyword>
<dbReference type="PANTHER" id="PTHR43394:SF1">
    <property type="entry name" value="ATP-BINDING CASSETTE SUB-FAMILY B MEMBER 10, MITOCHONDRIAL"/>
    <property type="match status" value="1"/>
</dbReference>
<reference evidence="10" key="1">
    <citation type="submission" date="2020-10" db="EMBL/GenBank/DDBJ databases">
        <title>ChiBAC.</title>
        <authorList>
            <person name="Zenner C."/>
            <person name="Hitch T.C.A."/>
            <person name="Clavel T."/>
        </authorList>
    </citation>
    <scope>NUCLEOTIDE SEQUENCE</scope>
    <source>
        <strain evidence="10">DSM 107454</strain>
    </source>
</reference>
<evidence type="ECO:0000256" key="1">
    <source>
        <dbReference type="ARBA" id="ARBA00004651"/>
    </source>
</evidence>
<keyword evidence="2 7" id="KW-0812">Transmembrane</keyword>
<evidence type="ECO:0000256" key="4">
    <source>
        <dbReference type="ARBA" id="ARBA00022840"/>
    </source>
</evidence>
<keyword evidence="4 10" id="KW-0067">ATP-binding</keyword>
<gene>
    <name evidence="10" type="ORF">INF28_04045</name>
</gene>
<evidence type="ECO:0000256" key="2">
    <source>
        <dbReference type="ARBA" id="ARBA00022692"/>
    </source>
</evidence>
<feature type="transmembrane region" description="Helical" evidence="7">
    <location>
        <begin position="53"/>
        <end position="73"/>
    </location>
</feature>
<dbReference type="GO" id="GO:0016887">
    <property type="term" value="F:ATP hydrolysis activity"/>
    <property type="evidence" value="ECO:0007669"/>
    <property type="project" value="InterPro"/>
</dbReference>
<evidence type="ECO:0000256" key="5">
    <source>
        <dbReference type="ARBA" id="ARBA00022989"/>
    </source>
</evidence>
<feature type="domain" description="ABC transporter" evidence="8">
    <location>
        <begin position="337"/>
        <end position="571"/>
    </location>
</feature>
<evidence type="ECO:0000259" key="9">
    <source>
        <dbReference type="PROSITE" id="PS50929"/>
    </source>
</evidence>
<dbReference type="RefSeq" id="WP_226392196.1">
    <property type="nucleotide sequence ID" value="NZ_JADCKB010000006.1"/>
</dbReference>
<proteinExistence type="predicted"/>
<dbReference type="Gene3D" id="1.20.1560.10">
    <property type="entry name" value="ABC transporter type 1, transmembrane domain"/>
    <property type="match status" value="1"/>
</dbReference>
<comment type="subcellular location">
    <subcellularLocation>
        <location evidence="1">Cell membrane</location>
        <topology evidence="1">Multi-pass membrane protein</topology>
    </subcellularLocation>
</comment>
<dbReference type="GO" id="GO:0015421">
    <property type="term" value="F:ABC-type oligopeptide transporter activity"/>
    <property type="evidence" value="ECO:0007669"/>
    <property type="project" value="TreeGrafter"/>
</dbReference>
<evidence type="ECO:0000313" key="10">
    <source>
        <dbReference type="EMBL" id="MBE5039634.1"/>
    </source>
</evidence>
<feature type="transmembrane region" description="Helical" evidence="7">
    <location>
        <begin position="127"/>
        <end position="152"/>
    </location>
</feature>
<dbReference type="GO" id="GO:0005886">
    <property type="term" value="C:plasma membrane"/>
    <property type="evidence" value="ECO:0007669"/>
    <property type="project" value="UniProtKB-SubCell"/>
</dbReference>
<dbReference type="InterPro" id="IPR027417">
    <property type="entry name" value="P-loop_NTPase"/>
</dbReference>
<dbReference type="PROSITE" id="PS00211">
    <property type="entry name" value="ABC_TRANSPORTER_1"/>
    <property type="match status" value="1"/>
</dbReference>
<dbReference type="GO" id="GO:0005524">
    <property type="term" value="F:ATP binding"/>
    <property type="evidence" value="ECO:0007669"/>
    <property type="project" value="UniProtKB-KW"/>
</dbReference>
<feature type="transmembrane region" description="Helical" evidence="7">
    <location>
        <begin position="158"/>
        <end position="179"/>
    </location>
</feature>
<dbReference type="InterPro" id="IPR011527">
    <property type="entry name" value="ABC1_TM_dom"/>
</dbReference>